<gene>
    <name evidence="4" type="ORF">GCM10010984_12200</name>
    <name evidence="5" type="ORF">SAMN05443634_11096</name>
</gene>
<dbReference type="AlphaFoldDB" id="A0A1M7B9T2"/>
<feature type="chain" id="PRO_5009924042" evidence="2">
    <location>
        <begin position="20"/>
        <end position="277"/>
    </location>
</feature>
<evidence type="ECO:0000313" key="5">
    <source>
        <dbReference type="EMBL" id="SHL51687.1"/>
    </source>
</evidence>
<sequence>MRKYSLFLFVNLFVLGINAQMKNIKTEQFQISGNCNSAKQLIEKAGNNNRVSKVDYNSTTQIASISYDEKKTSSNEVLKNIALAGFDNAEYMAPDEAYMKLDKTCQYERAKKMKEENHHDMNHSSSNQSENNQTQNQLDKVFDSYFKLKDGFVKADKTVISKQAEQLKQAVSTVEMGKLSHKTHLVWMDVLSKLEKITTQLSQEKNIDKQRELFAQLSEPLYKLTKVAELKYTVYYQNCPMYKGGANWLSKDSDIKNPFYGSMMLTCGSTVEELKNK</sequence>
<name>A0A1M7B9T2_9FLAO</name>
<evidence type="ECO:0000313" key="6">
    <source>
        <dbReference type="Proteomes" id="UP000184120"/>
    </source>
</evidence>
<reference evidence="5" key="2">
    <citation type="submission" date="2016-11" db="EMBL/GenBank/DDBJ databases">
        <authorList>
            <person name="Jaros S."/>
            <person name="Januszkiewicz K."/>
            <person name="Wedrychowicz H."/>
        </authorList>
    </citation>
    <scope>NUCLEOTIDE SEQUENCE [LARGE SCALE GENOMIC DNA]</scope>
    <source>
        <strain evidence="5">DSM 27989</strain>
    </source>
</reference>
<evidence type="ECO:0000259" key="3">
    <source>
        <dbReference type="Pfam" id="PF11827"/>
    </source>
</evidence>
<evidence type="ECO:0000313" key="4">
    <source>
        <dbReference type="EMBL" id="GGE96251.1"/>
    </source>
</evidence>
<dbReference type="Proteomes" id="UP000184120">
    <property type="component" value="Unassembled WGS sequence"/>
</dbReference>
<evidence type="ECO:0000256" key="1">
    <source>
        <dbReference type="SAM" id="MobiDB-lite"/>
    </source>
</evidence>
<feature type="region of interest" description="Disordered" evidence="1">
    <location>
        <begin position="115"/>
        <end position="134"/>
    </location>
</feature>
<protein>
    <submittedName>
        <fullName evidence="5">Copper chaperone CopZ</fullName>
    </submittedName>
</protein>
<dbReference type="Pfam" id="PF11827">
    <property type="entry name" value="DUF3347"/>
    <property type="match status" value="1"/>
</dbReference>
<keyword evidence="7" id="KW-1185">Reference proteome</keyword>
<dbReference type="Gene3D" id="3.30.70.100">
    <property type="match status" value="1"/>
</dbReference>
<evidence type="ECO:0000256" key="2">
    <source>
        <dbReference type="SAM" id="SignalP"/>
    </source>
</evidence>
<keyword evidence="2" id="KW-0732">Signal</keyword>
<dbReference type="Proteomes" id="UP000650994">
    <property type="component" value="Unassembled WGS sequence"/>
</dbReference>
<feature type="signal peptide" evidence="2">
    <location>
        <begin position="1"/>
        <end position="19"/>
    </location>
</feature>
<proteinExistence type="predicted"/>
<organism evidence="5 6">
    <name type="scientific">Chishuiella changwenlii</name>
    <dbReference type="NCBI Taxonomy" id="1434701"/>
    <lineage>
        <taxon>Bacteria</taxon>
        <taxon>Pseudomonadati</taxon>
        <taxon>Bacteroidota</taxon>
        <taxon>Flavobacteriia</taxon>
        <taxon>Flavobacteriales</taxon>
        <taxon>Weeksellaceae</taxon>
        <taxon>Chishuiella</taxon>
    </lineage>
</organism>
<dbReference type="OrthoDB" id="5513217at2"/>
<dbReference type="InterPro" id="IPR021782">
    <property type="entry name" value="DUF3347"/>
</dbReference>
<accession>A0A1M7B9T2</accession>
<reference evidence="6" key="3">
    <citation type="submission" date="2016-11" db="EMBL/GenBank/DDBJ databases">
        <authorList>
            <person name="Varghese N."/>
            <person name="Submissions S."/>
        </authorList>
    </citation>
    <scope>NUCLEOTIDE SEQUENCE [LARGE SCALE GENOMIC DNA]</scope>
    <source>
        <strain evidence="6">DSM 27989</strain>
    </source>
</reference>
<feature type="domain" description="DUF3347" evidence="3">
    <location>
        <begin position="141"/>
        <end position="230"/>
    </location>
</feature>
<feature type="compositionally biased region" description="Low complexity" evidence="1">
    <location>
        <begin position="124"/>
        <end position="134"/>
    </location>
</feature>
<dbReference type="EMBL" id="BMFL01000007">
    <property type="protein sequence ID" value="GGE96251.1"/>
    <property type="molecule type" value="Genomic_DNA"/>
</dbReference>
<dbReference type="EMBL" id="FRBH01000010">
    <property type="protein sequence ID" value="SHL51687.1"/>
    <property type="molecule type" value="Genomic_DNA"/>
</dbReference>
<reference evidence="4" key="1">
    <citation type="journal article" date="2014" name="Int. J. Syst. Evol. Microbiol.">
        <title>Complete genome of a new Firmicutes species belonging to the dominant human colonic microbiota ('Ruminococcus bicirculans') reveals two chromosomes and a selective capacity to utilize plant glucans.</title>
        <authorList>
            <consortium name="NISC Comparative Sequencing Program"/>
            <person name="Wegmann U."/>
            <person name="Louis P."/>
            <person name="Goesmann A."/>
            <person name="Henrissat B."/>
            <person name="Duncan S.H."/>
            <person name="Flint H.J."/>
        </authorList>
    </citation>
    <scope>NUCLEOTIDE SEQUENCE</scope>
    <source>
        <strain evidence="4">CGMCC 1.12707</strain>
    </source>
</reference>
<dbReference type="SUPFAM" id="SSF55008">
    <property type="entry name" value="HMA, heavy metal-associated domain"/>
    <property type="match status" value="1"/>
</dbReference>
<reference evidence="7" key="4">
    <citation type="journal article" date="2019" name="Int. J. Syst. Evol. Microbiol.">
        <title>The Global Catalogue of Microorganisms (GCM) 10K type strain sequencing project: providing services to taxonomists for standard genome sequencing and annotation.</title>
        <authorList>
            <consortium name="The Broad Institute Genomics Platform"/>
            <consortium name="The Broad Institute Genome Sequencing Center for Infectious Disease"/>
            <person name="Wu L."/>
            <person name="Ma J."/>
        </authorList>
    </citation>
    <scope>NUCLEOTIDE SEQUENCE [LARGE SCALE GENOMIC DNA]</scope>
    <source>
        <strain evidence="7">CGMCC 1.12707</strain>
    </source>
</reference>
<evidence type="ECO:0000313" key="7">
    <source>
        <dbReference type="Proteomes" id="UP000650994"/>
    </source>
</evidence>
<dbReference type="InterPro" id="IPR036163">
    <property type="entry name" value="HMA_dom_sf"/>
</dbReference>
<dbReference type="STRING" id="1434701.SAMN05443634_11096"/>
<reference evidence="4" key="5">
    <citation type="submission" date="2024-05" db="EMBL/GenBank/DDBJ databases">
        <authorList>
            <person name="Sun Q."/>
            <person name="Zhou Y."/>
        </authorList>
    </citation>
    <scope>NUCLEOTIDE SEQUENCE</scope>
    <source>
        <strain evidence="4">CGMCC 1.12707</strain>
    </source>
</reference>
<dbReference type="GO" id="GO:0046872">
    <property type="term" value="F:metal ion binding"/>
    <property type="evidence" value="ECO:0007669"/>
    <property type="project" value="InterPro"/>
</dbReference>